<feature type="domain" description="Impact N-terminal" evidence="3">
    <location>
        <begin position="93"/>
        <end position="212"/>
    </location>
</feature>
<dbReference type="InterPro" id="IPR023582">
    <property type="entry name" value="Impact"/>
</dbReference>
<dbReference type="SUPFAM" id="SSF54980">
    <property type="entry name" value="EF-G C-terminal domain-like"/>
    <property type="match status" value="1"/>
</dbReference>
<evidence type="ECO:0000259" key="3">
    <source>
        <dbReference type="Pfam" id="PF01205"/>
    </source>
</evidence>
<dbReference type="Pfam" id="PF01205">
    <property type="entry name" value="Impact_N"/>
    <property type="match status" value="1"/>
</dbReference>
<dbReference type="InterPro" id="IPR036956">
    <property type="entry name" value="Impact_N_sf"/>
</dbReference>
<protein>
    <recommendedName>
        <fullName evidence="3">Impact N-terminal domain-containing protein</fullName>
    </recommendedName>
</protein>
<dbReference type="PROSITE" id="PS00910">
    <property type="entry name" value="UPF0029"/>
    <property type="match status" value="1"/>
</dbReference>
<reference evidence="4" key="1">
    <citation type="submission" date="2021-01" db="EMBL/GenBank/DDBJ databases">
        <authorList>
            <person name="Corre E."/>
            <person name="Pelletier E."/>
            <person name="Niang G."/>
            <person name="Scheremetjew M."/>
            <person name="Finn R."/>
            <person name="Kale V."/>
            <person name="Holt S."/>
            <person name="Cochrane G."/>
            <person name="Meng A."/>
            <person name="Brown T."/>
            <person name="Cohen L."/>
        </authorList>
    </citation>
    <scope>NUCLEOTIDE SEQUENCE</scope>
    <source>
        <strain evidence="4">CCMP125</strain>
    </source>
</reference>
<evidence type="ECO:0000256" key="2">
    <source>
        <dbReference type="SAM" id="MobiDB-lite"/>
    </source>
</evidence>
<gene>
    <name evidence="4" type="ORF">APAL1065_LOCUS4582</name>
</gene>
<dbReference type="InterPro" id="IPR020568">
    <property type="entry name" value="Ribosomal_Su5_D2-typ_SF"/>
</dbReference>
<dbReference type="PANTHER" id="PTHR16301:SF20">
    <property type="entry name" value="IMPACT FAMILY MEMBER YIGZ"/>
    <property type="match status" value="1"/>
</dbReference>
<dbReference type="Gene3D" id="3.30.70.240">
    <property type="match status" value="1"/>
</dbReference>
<dbReference type="InterPro" id="IPR001498">
    <property type="entry name" value="Impact_N"/>
</dbReference>
<dbReference type="EMBL" id="HBHT01006862">
    <property type="protein sequence ID" value="CAD9949345.1"/>
    <property type="molecule type" value="Transcribed_RNA"/>
</dbReference>
<dbReference type="GO" id="GO:0006446">
    <property type="term" value="P:regulation of translational initiation"/>
    <property type="evidence" value="ECO:0007669"/>
    <property type="project" value="TreeGrafter"/>
</dbReference>
<dbReference type="InterPro" id="IPR020569">
    <property type="entry name" value="UPF0029_Impact_CS"/>
</dbReference>
<dbReference type="PANTHER" id="PTHR16301">
    <property type="entry name" value="IMPACT-RELATED"/>
    <property type="match status" value="1"/>
</dbReference>
<proteinExistence type="inferred from homology"/>
<organism evidence="4">
    <name type="scientific">Entomoneis paludosa</name>
    <dbReference type="NCBI Taxonomy" id="265537"/>
    <lineage>
        <taxon>Eukaryota</taxon>
        <taxon>Sar</taxon>
        <taxon>Stramenopiles</taxon>
        <taxon>Ochrophyta</taxon>
        <taxon>Bacillariophyta</taxon>
        <taxon>Bacillariophyceae</taxon>
        <taxon>Bacillariophycidae</taxon>
        <taxon>Entomoneidaceae</taxon>
        <taxon>Entomoneis</taxon>
    </lineage>
</organism>
<dbReference type="AlphaFoldDB" id="A0A7S2VDW5"/>
<dbReference type="Gene3D" id="3.30.230.30">
    <property type="entry name" value="Impact, N-terminal domain"/>
    <property type="match status" value="1"/>
</dbReference>
<dbReference type="SUPFAM" id="SSF54211">
    <property type="entry name" value="Ribosomal protein S5 domain 2-like"/>
    <property type="match status" value="1"/>
</dbReference>
<evidence type="ECO:0000256" key="1">
    <source>
        <dbReference type="ARBA" id="ARBA00007665"/>
    </source>
</evidence>
<name>A0A7S2VDW5_9STRA</name>
<evidence type="ECO:0000313" key="4">
    <source>
        <dbReference type="EMBL" id="CAD9949345.1"/>
    </source>
</evidence>
<dbReference type="InterPro" id="IPR035647">
    <property type="entry name" value="EFG_III/V"/>
</dbReference>
<accession>A0A7S2VDW5</accession>
<dbReference type="GO" id="GO:0005737">
    <property type="term" value="C:cytoplasm"/>
    <property type="evidence" value="ECO:0007669"/>
    <property type="project" value="TreeGrafter"/>
</dbReference>
<feature type="region of interest" description="Disordered" evidence="2">
    <location>
        <begin position="139"/>
        <end position="164"/>
    </location>
</feature>
<sequence>MRRSLELSCLAFAIMSSFRGAGRMMSNALPPLDRRRTTASWQPFYCLERALSPAFRNFHQSTTLLLSSSSTSSSQQQQTLVPGAEYESELEVKKSRFIGYAKHVSSWDEASEYIANIKKLHPKGRHWCFGFRTGSSSFSNTEDDAVPTSEPLNERCSDDGEPTGTAGAPILGAIQGEDLTNVVCVVVRYFGGIKLGAGGLIRAYGGAARQVLREAAPYQIVIPKMTFSVTVPANFIGAVYDMLGQIPGATSAGDESYGVDGSLTVSITCVSDEVETFRNGLQDATRGQVSYH</sequence>
<comment type="similarity">
    <text evidence="1">Belongs to the IMPACT family.</text>
</comment>